<reference evidence="4" key="1">
    <citation type="submission" date="2020-04" db="EMBL/GenBank/DDBJ databases">
        <title>Analysis of mating type loci in Filobasidium floriforme.</title>
        <authorList>
            <person name="Nowrousian M."/>
        </authorList>
    </citation>
    <scope>NUCLEOTIDE SEQUENCE</scope>
    <source>
        <strain evidence="4">CBS 6242</strain>
    </source>
</reference>
<evidence type="ECO:0000256" key="2">
    <source>
        <dbReference type="ARBA" id="ARBA00023128"/>
    </source>
</evidence>
<dbReference type="PANTHER" id="PTHR28133:SF1">
    <property type="entry name" value="REQUIRED FOR RESPIRATORY GROWTH PROTEIN 7, MITOCHONDRIAL"/>
    <property type="match status" value="1"/>
</dbReference>
<dbReference type="InterPro" id="IPR018828">
    <property type="entry name" value="RRG7"/>
</dbReference>
<evidence type="ECO:0000256" key="1">
    <source>
        <dbReference type="ARBA" id="ARBA00004173"/>
    </source>
</evidence>
<feature type="region of interest" description="Disordered" evidence="3">
    <location>
        <begin position="80"/>
        <end position="101"/>
    </location>
</feature>
<keyword evidence="5" id="KW-1185">Reference proteome</keyword>
<feature type="compositionally biased region" description="Low complexity" evidence="3">
    <location>
        <begin position="80"/>
        <end position="97"/>
    </location>
</feature>
<comment type="caution">
    <text evidence="4">The sequence shown here is derived from an EMBL/GenBank/DDBJ whole genome shotgun (WGS) entry which is preliminary data.</text>
</comment>
<comment type="subcellular location">
    <subcellularLocation>
        <location evidence="1">Mitochondrion</location>
    </subcellularLocation>
</comment>
<keyword evidence="2" id="KW-0496">Mitochondrion</keyword>
<sequence>MSKLATTHLGTSFETHCSHLLRQSLGMSLSRIGGKGDGGVDLRGWWYLPRSQSDRKDEADLDVRKYRGRVSLLEDSTTIGSSISTSSSASLRSGSVSPRTTPLELPARRLRVLVQCKAEKLKAGPRLIREMEGVARRGFDLLQNRRRDGVPTSTLTSTYASTDEELDIDQDSPYSIPEEAWPGSISSSDLLSNRNANPEGLFSNLTSNAIQTLDTITTIICTRTGFSSSATVEAVRSRVPMLLLHVPFEVEDAVRLREWQALRSGSEVGSTRLGSGNEEGSPAGSEDASAVDQEEGYPIPLILRAAFSNPALTGTSGVLGEELELRKEYISSGEDARGEGSFGMGLWWR</sequence>
<dbReference type="PANTHER" id="PTHR28133">
    <property type="entry name" value="REQUIRED FOR RESPIRATORY GROWTH PROTEIN 7, MITOCHONDRIAL"/>
    <property type="match status" value="1"/>
</dbReference>
<name>A0A8K0JMJ4_9TREE</name>
<accession>A0A8K0JMJ4</accession>
<dbReference type="OrthoDB" id="20734at2759"/>
<dbReference type="GO" id="GO:0005739">
    <property type="term" value="C:mitochondrion"/>
    <property type="evidence" value="ECO:0007669"/>
    <property type="project" value="UniProtKB-SubCell"/>
</dbReference>
<organism evidence="4 5">
    <name type="scientific">Filobasidium floriforme</name>
    <dbReference type="NCBI Taxonomy" id="5210"/>
    <lineage>
        <taxon>Eukaryota</taxon>
        <taxon>Fungi</taxon>
        <taxon>Dikarya</taxon>
        <taxon>Basidiomycota</taxon>
        <taxon>Agaricomycotina</taxon>
        <taxon>Tremellomycetes</taxon>
        <taxon>Filobasidiales</taxon>
        <taxon>Filobasidiaceae</taxon>
        <taxon>Filobasidium</taxon>
    </lineage>
</organism>
<dbReference type="Proteomes" id="UP000812966">
    <property type="component" value="Unassembled WGS sequence"/>
</dbReference>
<dbReference type="EMBL" id="JABELV010000133">
    <property type="protein sequence ID" value="KAG7529876.1"/>
    <property type="molecule type" value="Genomic_DNA"/>
</dbReference>
<evidence type="ECO:0000256" key="3">
    <source>
        <dbReference type="SAM" id="MobiDB-lite"/>
    </source>
</evidence>
<dbReference type="AlphaFoldDB" id="A0A8K0JMJ4"/>
<protein>
    <submittedName>
        <fullName evidence="4">Uncharacterized protein</fullName>
    </submittedName>
</protein>
<dbReference type="Pfam" id="PF10356">
    <property type="entry name" value="RRG7"/>
    <property type="match status" value="1"/>
</dbReference>
<proteinExistence type="predicted"/>
<feature type="region of interest" description="Disordered" evidence="3">
    <location>
        <begin position="267"/>
        <end position="291"/>
    </location>
</feature>
<evidence type="ECO:0000313" key="4">
    <source>
        <dbReference type="EMBL" id="KAG7529876.1"/>
    </source>
</evidence>
<evidence type="ECO:0000313" key="5">
    <source>
        <dbReference type="Proteomes" id="UP000812966"/>
    </source>
</evidence>
<gene>
    <name evidence="4" type="ORF">FFLO_05366</name>
</gene>